<feature type="domain" description="SF3 helicase" evidence="13">
    <location>
        <begin position="378"/>
        <end position="533"/>
    </location>
</feature>
<evidence type="ECO:0000256" key="5">
    <source>
        <dbReference type="ARBA" id="ARBA00022723"/>
    </source>
</evidence>
<evidence type="ECO:0000256" key="9">
    <source>
        <dbReference type="ARBA" id="ARBA00022840"/>
    </source>
</evidence>
<reference evidence="15" key="1">
    <citation type="submission" date="2020-01" db="EMBL/GenBank/DDBJ databases">
        <title>Viral genomes from wild and zoo birds in China.</title>
        <authorList>
            <person name="Xiao Y."/>
            <person name="Shan T."/>
            <person name="Yang S."/>
            <person name="Zhang W."/>
        </authorList>
    </citation>
    <scope>NUCLEOTIDE SEQUENCE</scope>
    <source>
        <strain evidence="15">Bpk075par01</strain>
    </source>
</reference>
<dbReference type="InterPro" id="IPR001257">
    <property type="entry name" value="Parvovirus_NS1_helicase"/>
</dbReference>
<evidence type="ECO:0000256" key="11">
    <source>
        <dbReference type="ARBA" id="ARBA00023125"/>
    </source>
</evidence>
<keyword evidence="8 12" id="KW-0378">Hydrolase</keyword>
<feature type="short sequence motif" description="RCR-3" evidence="12">
    <location>
        <begin position="208"/>
        <end position="212"/>
    </location>
</feature>
<evidence type="ECO:0000256" key="12">
    <source>
        <dbReference type="PROSITE-ProRule" id="PRU01366"/>
    </source>
</evidence>
<accession>A0A7D3QPM7</accession>
<name>A0A7D3QPM7_9VIRU</name>
<feature type="short sequence motif" description="RCR-2" evidence="12">
    <location>
        <begin position="124"/>
        <end position="126"/>
    </location>
</feature>
<evidence type="ECO:0000256" key="7">
    <source>
        <dbReference type="ARBA" id="ARBA00022759"/>
    </source>
</evidence>
<keyword evidence="3 12" id="KW-0235">DNA replication</keyword>
<evidence type="ECO:0000313" key="15">
    <source>
        <dbReference type="EMBL" id="QKE54853.1"/>
    </source>
</evidence>
<evidence type="ECO:0000256" key="8">
    <source>
        <dbReference type="ARBA" id="ARBA00022801"/>
    </source>
</evidence>
<dbReference type="InterPro" id="IPR049901">
    <property type="entry name" value="PV_NS1-NUC"/>
</dbReference>
<proteinExistence type="predicted"/>
<dbReference type="GO" id="GO:0042025">
    <property type="term" value="C:host cell nucleus"/>
    <property type="evidence" value="ECO:0007669"/>
    <property type="project" value="UniProtKB-SubCell"/>
</dbReference>
<keyword evidence="11 12" id="KW-0238">DNA-binding</keyword>
<dbReference type="GO" id="GO:0016787">
    <property type="term" value="F:hydrolase activity"/>
    <property type="evidence" value="ECO:0007669"/>
    <property type="project" value="UniProtKB-KW"/>
</dbReference>
<feature type="domain" description="PV NS1-Nuc" evidence="14">
    <location>
        <begin position="9"/>
        <end position="302"/>
    </location>
</feature>
<keyword evidence="6 12" id="KW-0547">Nucleotide-binding</keyword>
<keyword evidence="9" id="KW-0067">ATP-binding</keyword>
<evidence type="ECO:0000256" key="10">
    <source>
        <dbReference type="ARBA" id="ARBA00023124"/>
    </source>
</evidence>
<keyword evidence="7 12" id="KW-0255">Endonuclease</keyword>
<evidence type="ECO:0000256" key="3">
    <source>
        <dbReference type="ARBA" id="ARBA00022705"/>
    </source>
</evidence>
<evidence type="ECO:0000259" key="13">
    <source>
        <dbReference type="PROSITE" id="PS51206"/>
    </source>
</evidence>
<dbReference type="GO" id="GO:0006260">
    <property type="term" value="P:DNA replication"/>
    <property type="evidence" value="ECO:0007669"/>
    <property type="project" value="UniProtKB-UniRule"/>
</dbReference>
<keyword evidence="2 12" id="KW-1048">Host nucleus</keyword>
<keyword evidence="4 12" id="KW-0540">Nuclease</keyword>
<sequence length="639" mass="72095">MEDPKGACPIRGGYAAIFMLPESIIVKMNPDKLETTEINIKQVVETGWKDPLTGTEGEPYTDHMDNYNEIFRMFHLPNSHPWADSKWARLHWVYLMGALQEEVTLHASVQMFAQMEITDSGRVHVHVLFIKGYSSRGATWACKRIRGNLIKNLSTCLSAMTPGIPSGQIWAALNNSSQGWFSLKRAYNPQFGKTVPQQINPHTFLKNYFYTKKAPELLLRWASERFHEMGIRTKGAEDSYTLDGVDENPESPIQEFQPGDLLPVTYVSTLTDVSKLQAVSNLKPSTMDILTMEALRLCKEKFIFTVQDFMKAFPEKFLLFASRTGGIQKLQSTIDLYTNNIVTEHSAWDLCKAMYGDVDTENIADNLVLKLCLHQGYSPEYVSHTICCWLHGALGKKNCLYFYGPANTGKTMMAEAICKMVKVYGNVNHNNGNFPFNDCHGKAVLWWEECVMVDTYVEPAKCILGGSSVRVDKKGEDSVLIKKTPIVITSNNDITQCQSRNINMTVHAAPIRARTLKFNFNQWLTSNWGLITPPMMYQFLYWGESQGELSLNGWFALNPRFDGQIPYNQPHATPCETCSCQVSTEESLELCDCCGSWKPKPDSESAYTGESERQLYEALGSVRGNGMEHKSICLSMPCC</sequence>
<dbReference type="GO" id="GO:0005524">
    <property type="term" value="F:ATP binding"/>
    <property type="evidence" value="ECO:0007669"/>
    <property type="project" value="UniProtKB-KW"/>
</dbReference>
<evidence type="ECO:0000256" key="6">
    <source>
        <dbReference type="ARBA" id="ARBA00022741"/>
    </source>
</evidence>
<organism evidence="15">
    <name type="scientific">Parvoviridae sp</name>
    <dbReference type="NCBI Taxonomy" id="1940570"/>
    <lineage>
        <taxon>Viruses</taxon>
        <taxon>Monodnaviria</taxon>
        <taxon>Shotokuvirae</taxon>
        <taxon>Cossaviricota</taxon>
        <taxon>Quintoviricetes</taxon>
        <taxon>Piccovirales</taxon>
        <taxon>Parvoviridae</taxon>
    </lineage>
</organism>
<feature type="active site" description="For nuclease activity" evidence="12">
    <location>
        <position position="208"/>
    </location>
</feature>
<dbReference type="GO" id="GO:0003677">
    <property type="term" value="F:DNA binding"/>
    <property type="evidence" value="ECO:0007669"/>
    <property type="project" value="UniProtKB-UniRule"/>
</dbReference>
<dbReference type="PROSITE" id="PS52022">
    <property type="entry name" value="PV_NS1_NUC"/>
    <property type="match status" value="1"/>
</dbReference>
<evidence type="ECO:0000256" key="4">
    <source>
        <dbReference type="ARBA" id="ARBA00022722"/>
    </source>
</evidence>
<keyword evidence="5" id="KW-0479">Metal-binding</keyword>
<dbReference type="PROSITE" id="PS51206">
    <property type="entry name" value="SF3_HELICASE_1"/>
    <property type="match status" value="1"/>
</dbReference>
<dbReference type="InterPro" id="IPR014015">
    <property type="entry name" value="Helicase_SF3_DNA-vir"/>
</dbReference>
<comment type="subcellular location">
    <subcellularLocation>
        <location evidence="1 12">Host nucleus</location>
    </subcellularLocation>
</comment>
<evidence type="ECO:0000256" key="1">
    <source>
        <dbReference type="ARBA" id="ARBA00004147"/>
    </source>
</evidence>
<evidence type="ECO:0000256" key="2">
    <source>
        <dbReference type="ARBA" id="ARBA00022562"/>
    </source>
</evidence>
<keyword evidence="10 12" id="KW-0190">Covalent protein-DNA linkage</keyword>
<dbReference type="GO" id="GO:0004519">
    <property type="term" value="F:endonuclease activity"/>
    <property type="evidence" value="ECO:0007669"/>
    <property type="project" value="UniProtKB-UniRule"/>
</dbReference>
<dbReference type="GO" id="GO:0019079">
    <property type="term" value="P:viral genome replication"/>
    <property type="evidence" value="ECO:0007669"/>
    <property type="project" value="InterPro"/>
</dbReference>
<dbReference type="InterPro" id="IPR027417">
    <property type="entry name" value="P-loop_NTPase"/>
</dbReference>
<dbReference type="EMBL" id="MT138216">
    <property type="protein sequence ID" value="QKE54853.1"/>
    <property type="molecule type" value="Genomic_DNA"/>
</dbReference>
<dbReference type="GO" id="GO:0046872">
    <property type="term" value="F:metal ion binding"/>
    <property type="evidence" value="ECO:0007669"/>
    <property type="project" value="UniProtKB-KW"/>
</dbReference>
<evidence type="ECO:0000259" key="14">
    <source>
        <dbReference type="PROSITE" id="PS52022"/>
    </source>
</evidence>
<dbReference type="SUPFAM" id="SSF52540">
    <property type="entry name" value="P-loop containing nucleoside triphosphate hydrolases"/>
    <property type="match status" value="1"/>
</dbReference>
<protein>
    <submittedName>
        <fullName evidence="15">Nonstructural protein</fullName>
    </submittedName>
</protein>
<dbReference type="Gene3D" id="3.40.50.300">
    <property type="entry name" value="P-loop containing nucleotide triphosphate hydrolases"/>
    <property type="match status" value="1"/>
</dbReference>
<dbReference type="Pfam" id="PF01057">
    <property type="entry name" value="Parvo_NS1"/>
    <property type="match status" value="1"/>
</dbReference>